<dbReference type="EMBL" id="JBHTKX010000001">
    <property type="protein sequence ID" value="MFD1128910.1"/>
    <property type="molecule type" value="Genomic_DNA"/>
</dbReference>
<feature type="transmembrane region" description="Helical" evidence="1">
    <location>
        <begin position="80"/>
        <end position="100"/>
    </location>
</feature>
<evidence type="ECO:0000256" key="1">
    <source>
        <dbReference type="SAM" id="Phobius"/>
    </source>
</evidence>
<keyword evidence="1" id="KW-0472">Membrane</keyword>
<dbReference type="RefSeq" id="WP_251581860.1">
    <property type="nucleotide sequence ID" value="NZ_JBHTKX010000001.1"/>
</dbReference>
<feature type="transmembrane region" description="Helical" evidence="1">
    <location>
        <begin position="7"/>
        <end position="29"/>
    </location>
</feature>
<organism evidence="2 3">
    <name type="scientific">Paenibacillus provencensis</name>
    <dbReference type="NCBI Taxonomy" id="441151"/>
    <lineage>
        <taxon>Bacteria</taxon>
        <taxon>Bacillati</taxon>
        <taxon>Bacillota</taxon>
        <taxon>Bacilli</taxon>
        <taxon>Bacillales</taxon>
        <taxon>Paenibacillaceae</taxon>
        <taxon>Paenibacillus</taxon>
    </lineage>
</organism>
<accession>A0ABW3Q424</accession>
<comment type="caution">
    <text evidence="2">The sequence shown here is derived from an EMBL/GenBank/DDBJ whole genome shotgun (WGS) entry which is preliminary data.</text>
</comment>
<gene>
    <name evidence="2" type="ORF">ACFQ3J_12075</name>
</gene>
<name>A0ABW3Q424_9BACL</name>
<evidence type="ECO:0000313" key="3">
    <source>
        <dbReference type="Proteomes" id="UP001597169"/>
    </source>
</evidence>
<protein>
    <submittedName>
        <fullName evidence="2">Uncharacterized protein</fullName>
    </submittedName>
</protein>
<keyword evidence="1" id="KW-1133">Transmembrane helix</keyword>
<reference evidence="3" key="1">
    <citation type="journal article" date="2019" name="Int. J. Syst. Evol. Microbiol.">
        <title>The Global Catalogue of Microorganisms (GCM) 10K type strain sequencing project: providing services to taxonomists for standard genome sequencing and annotation.</title>
        <authorList>
            <consortium name="The Broad Institute Genomics Platform"/>
            <consortium name="The Broad Institute Genome Sequencing Center for Infectious Disease"/>
            <person name="Wu L."/>
            <person name="Ma J."/>
        </authorList>
    </citation>
    <scope>NUCLEOTIDE SEQUENCE [LARGE SCALE GENOMIC DNA]</scope>
    <source>
        <strain evidence="3">CCUG 53519</strain>
    </source>
</reference>
<evidence type="ECO:0000313" key="2">
    <source>
        <dbReference type="EMBL" id="MFD1128910.1"/>
    </source>
</evidence>
<proteinExistence type="predicted"/>
<keyword evidence="3" id="KW-1185">Reference proteome</keyword>
<sequence length="125" mass="14649">MKYNRTVYKFIFIVFICIIPIISFQYPVIEGDVDTTHLLKMKGKSDLIYEEPMDNTMSNHPKSMIKSPGFQPKALNEANYLFMMLAVFLLFEYLIINPPFKAYYGLIKRKLYLEPIKFTSIFVGV</sequence>
<dbReference type="Proteomes" id="UP001597169">
    <property type="component" value="Unassembled WGS sequence"/>
</dbReference>
<keyword evidence="1" id="KW-0812">Transmembrane</keyword>